<keyword evidence="1" id="KW-0694">RNA-binding</keyword>
<organism evidence="5 6">
    <name type="scientific">Candidatus Phytoplasma oryzae</name>
    <dbReference type="NCBI Taxonomy" id="203274"/>
    <lineage>
        <taxon>Bacteria</taxon>
        <taxon>Bacillati</taxon>
        <taxon>Mycoplasmatota</taxon>
        <taxon>Mollicutes</taxon>
        <taxon>Acholeplasmatales</taxon>
        <taxon>Acholeplasmataceae</taxon>
        <taxon>Candidatus Phytoplasma</taxon>
        <taxon>16SrXI (Rice yellow dwarf group)</taxon>
    </lineage>
</organism>
<dbReference type="GO" id="GO:0005737">
    <property type="term" value="C:cytoplasm"/>
    <property type="evidence" value="ECO:0007669"/>
    <property type="project" value="UniProtKB-ARBA"/>
</dbReference>
<proteinExistence type="predicted"/>
<name>A0A328ILD3_9MOLU</name>
<dbReference type="PANTHER" id="PTHR19836">
    <property type="entry name" value="30S RIBOSOMAL PROTEIN S14"/>
    <property type="match status" value="1"/>
</dbReference>
<dbReference type="AlphaFoldDB" id="A0A328ILD3"/>
<keyword evidence="1" id="KW-0699">rRNA-binding</keyword>
<gene>
    <name evidence="5" type="ORF">DH96_01585</name>
</gene>
<dbReference type="InterPro" id="IPR043140">
    <property type="entry name" value="Ribosomal_uS14_sf"/>
</dbReference>
<dbReference type="Proteomes" id="UP000249343">
    <property type="component" value="Unassembled WGS sequence"/>
</dbReference>
<evidence type="ECO:0000313" key="6">
    <source>
        <dbReference type="Proteomes" id="UP000249343"/>
    </source>
</evidence>
<evidence type="ECO:0000256" key="4">
    <source>
        <dbReference type="ARBA" id="ARBA00035167"/>
    </source>
</evidence>
<protein>
    <recommendedName>
        <fullName evidence="4">Small ribosomal subunit protein uS14</fullName>
    </recommendedName>
</protein>
<dbReference type="PANTHER" id="PTHR19836:SF19">
    <property type="entry name" value="SMALL RIBOSOMAL SUBUNIT PROTEIN US14M"/>
    <property type="match status" value="1"/>
</dbReference>
<dbReference type="GO" id="GO:0006412">
    <property type="term" value="P:translation"/>
    <property type="evidence" value="ECO:0007669"/>
    <property type="project" value="InterPro"/>
</dbReference>
<evidence type="ECO:0000313" key="5">
    <source>
        <dbReference type="EMBL" id="RAM57773.1"/>
    </source>
</evidence>
<dbReference type="GO" id="GO:0003735">
    <property type="term" value="F:structural constituent of ribosome"/>
    <property type="evidence" value="ECO:0007669"/>
    <property type="project" value="InterPro"/>
</dbReference>
<keyword evidence="6" id="KW-1185">Reference proteome</keyword>
<dbReference type="EMBL" id="JHUK01000003">
    <property type="protein sequence ID" value="RAM57773.1"/>
    <property type="molecule type" value="Genomic_DNA"/>
</dbReference>
<evidence type="ECO:0000256" key="2">
    <source>
        <dbReference type="ARBA" id="ARBA00022980"/>
    </source>
</evidence>
<evidence type="ECO:0000256" key="1">
    <source>
        <dbReference type="ARBA" id="ARBA00022730"/>
    </source>
</evidence>
<accession>A0A328ILD3</accession>
<dbReference type="InterPro" id="IPR001209">
    <property type="entry name" value="Ribosomal_uS14"/>
</dbReference>
<dbReference type="GO" id="GO:0015935">
    <property type="term" value="C:small ribosomal subunit"/>
    <property type="evidence" value="ECO:0007669"/>
    <property type="project" value="TreeGrafter"/>
</dbReference>
<dbReference type="Gene3D" id="4.10.830.10">
    <property type="entry name" value="30s Ribosomal Protein S14, Chain N"/>
    <property type="match status" value="1"/>
</dbReference>
<dbReference type="NCBIfam" id="NF006477">
    <property type="entry name" value="PRK08881.1"/>
    <property type="match status" value="1"/>
</dbReference>
<reference evidence="5 6" key="1">
    <citation type="submission" date="2014-04" db="EMBL/GenBank/DDBJ databases">
        <title>Genome study of Napier grass stunt phytoplasma.</title>
        <authorList>
            <person name="Kawicha P."/>
            <person name="Dickinson M."/>
            <person name="Hodgetts J."/>
        </authorList>
    </citation>
    <scope>NUCLEOTIDE SEQUENCE [LARGE SCALE GENOMIC DNA]</scope>
    <source>
        <strain evidence="5 6">NGS-S10</strain>
    </source>
</reference>
<keyword evidence="3" id="KW-0687">Ribonucleoprotein</keyword>
<dbReference type="SUPFAM" id="SSF57716">
    <property type="entry name" value="Glucocorticoid receptor-like (DNA-binding domain)"/>
    <property type="match status" value="1"/>
</dbReference>
<sequence length="89" mass="10501">MAKKSKIVKNIKQRQLYLVYKEKRLELKKKKDYKGLSKLPIQSSPVRLKNIDQIDGRSRGYMRKFGLSRTKFRFLANKGEIAGVKKISW</sequence>
<comment type="caution">
    <text evidence="5">The sequence shown here is derived from an EMBL/GenBank/DDBJ whole genome shotgun (WGS) entry which is preliminary data.</text>
</comment>
<keyword evidence="2 5" id="KW-0689">Ribosomal protein</keyword>
<dbReference type="Pfam" id="PF00253">
    <property type="entry name" value="Ribosomal_S14"/>
    <property type="match status" value="1"/>
</dbReference>
<dbReference type="RefSeq" id="WP_111961305.1">
    <property type="nucleotide sequence ID" value="NZ_JHUK01000003.1"/>
</dbReference>
<dbReference type="GO" id="GO:0019843">
    <property type="term" value="F:rRNA binding"/>
    <property type="evidence" value="ECO:0007669"/>
    <property type="project" value="UniProtKB-KW"/>
</dbReference>
<evidence type="ECO:0000256" key="3">
    <source>
        <dbReference type="ARBA" id="ARBA00023274"/>
    </source>
</evidence>